<feature type="compositionally biased region" description="Gly residues" evidence="1">
    <location>
        <begin position="115"/>
        <end position="125"/>
    </location>
</feature>
<accession>A0ABM3N9C3</accession>
<evidence type="ECO:0000256" key="1">
    <source>
        <dbReference type="SAM" id="MobiDB-lite"/>
    </source>
</evidence>
<feature type="compositionally biased region" description="Low complexity" evidence="1">
    <location>
        <begin position="42"/>
        <end position="58"/>
    </location>
</feature>
<gene>
    <name evidence="3" type="primary">LOC128311130</name>
</gene>
<evidence type="ECO:0000313" key="2">
    <source>
        <dbReference type="Proteomes" id="UP001652583"/>
    </source>
</evidence>
<feature type="compositionally biased region" description="Polar residues" evidence="1">
    <location>
        <begin position="23"/>
        <end position="35"/>
    </location>
</feature>
<name>A0ABM3N9C3_ACIJB</name>
<proteinExistence type="predicted"/>
<dbReference type="Proteomes" id="UP001652583">
    <property type="component" value="Chromosome A3"/>
</dbReference>
<evidence type="ECO:0000313" key="3">
    <source>
        <dbReference type="RefSeq" id="XP_053056028.1"/>
    </source>
</evidence>
<keyword evidence="2" id="KW-1185">Reference proteome</keyword>
<sequence>MQGSPASISFFRGITQAFKPPSGTATQRALNSGNAGQRKDAGLGAAALRRAGRGQARGSEVLTGSTAPGRLGPAAPHGGGRLLGRRPGLPHWGGLGSPPQSLALEPGSGPHLIPGHGGSSSGLGTDGKSDGSAPGPSGSVAPADTSPTTALGSCISERERHPALSSQALEIRLRRTCQSAGARRGQPGALRVARVTRRRRGARQAGTCSPPGRGGHLRHSSPAIRALLLRLRNLAGRLVLAAWSQI</sequence>
<feature type="region of interest" description="Disordered" evidence="1">
    <location>
        <begin position="197"/>
        <end position="218"/>
    </location>
</feature>
<feature type="region of interest" description="Disordered" evidence="1">
    <location>
        <begin position="1"/>
        <end position="161"/>
    </location>
</feature>
<protein>
    <submittedName>
        <fullName evidence="3">Protein SPT2 homolog</fullName>
    </submittedName>
</protein>
<dbReference type="GeneID" id="128311130"/>
<feature type="compositionally biased region" description="Low complexity" evidence="1">
    <location>
        <begin position="67"/>
        <end position="76"/>
    </location>
</feature>
<dbReference type="RefSeq" id="XP_053056028.1">
    <property type="nucleotide sequence ID" value="XM_053200053.1"/>
</dbReference>
<organism evidence="2 3">
    <name type="scientific">Acinonyx jubatus</name>
    <name type="common">Cheetah</name>
    <dbReference type="NCBI Taxonomy" id="32536"/>
    <lineage>
        <taxon>Eukaryota</taxon>
        <taxon>Metazoa</taxon>
        <taxon>Chordata</taxon>
        <taxon>Craniata</taxon>
        <taxon>Vertebrata</taxon>
        <taxon>Euteleostomi</taxon>
        <taxon>Mammalia</taxon>
        <taxon>Eutheria</taxon>
        <taxon>Laurasiatheria</taxon>
        <taxon>Carnivora</taxon>
        <taxon>Feliformia</taxon>
        <taxon>Felidae</taxon>
        <taxon>Felinae</taxon>
        <taxon>Acinonyx</taxon>
    </lineage>
</organism>
<reference evidence="3" key="1">
    <citation type="submission" date="2025-08" db="UniProtKB">
        <authorList>
            <consortium name="RefSeq"/>
        </authorList>
    </citation>
    <scope>IDENTIFICATION</scope>
    <source>
        <tissue evidence="3">Blood</tissue>
    </source>
</reference>